<evidence type="ECO:0000259" key="1">
    <source>
        <dbReference type="SMART" id="SM00479"/>
    </source>
</evidence>
<dbReference type="InterPro" id="IPR013520">
    <property type="entry name" value="Ribonucl_H"/>
</dbReference>
<feature type="domain" description="Exonuclease" evidence="1">
    <location>
        <begin position="39"/>
        <end position="213"/>
    </location>
</feature>
<dbReference type="InterPro" id="IPR036397">
    <property type="entry name" value="RNaseH_sf"/>
</dbReference>
<keyword evidence="3" id="KW-1185">Reference proteome</keyword>
<dbReference type="PANTHER" id="PTHR30231">
    <property type="entry name" value="DNA POLYMERASE III SUBUNIT EPSILON"/>
    <property type="match status" value="1"/>
</dbReference>
<dbReference type="Proteomes" id="UP001236663">
    <property type="component" value="Unassembled WGS sequence"/>
</dbReference>
<dbReference type="RefSeq" id="WP_163385086.1">
    <property type="nucleotide sequence ID" value="NZ_JAUFQS010000006.1"/>
</dbReference>
<dbReference type="GO" id="GO:0004527">
    <property type="term" value="F:exonuclease activity"/>
    <property type="evidence" value="ECO:0007669"/>
    <property type="project" value="UniProtKB-KW"/>
</dbReference>
<organism evidence="2 3">
    <name type="scientific">Cyclobacterium jeungdonense</name>
    <dbReference type="NCBI Taxonomy" id="708087"/>
    <lineage>
        <taxon>Bacteria</taxon>
        <taxon>Pseudomonadati</taxon>
        <taxon>Bacteroidota</taxon>
        <taxon>Cytophagia</taxon>
        <taxon>Cytophagales</taxon>
        <taxon>Cyclobacteriaceae</taxon>
        <taxon>Cyclobacterium</taxon>
    </lineage>
</organism>
<keyword evidence="2" id="KW-0540">Nuclease</keyword>
<reference evidence="3" key="1">
    <citation type="journal article" date="2019" name="Int. J. Syst. Evol. Microbiol.">
        <title>The Global Catalogue of Microorganisms (GCM) 10K type strain sequencing project: providing services to taxonomists for standard genome sequencing and annotation.</title>
        <authorList>
            <consortium name="The Broad Institute Genomics Platform"/>
            <consortium name="The Broad Institute Genome Sequencing Center for Infectious Disease"/>
            <person name="Wu L."/>
            <person name="Ma J."/>
        </authorList>
    </citation>
    <scope>NUCLEOTIDE SEQUENCE [LARGE SCALE GENOMIC DNA]</scope>
    <source>
        <strain evidence="3">CECT 7706</strain>
    </source>
</reference>
<keyword evidence="2" id="KW-0269">Exonuclease</keyword>
<comment type="caution">
    <text evidence="2">The sequence shown here is derived from an EMBL/GenBank/DDBJ whole genome shotgun (WGS) entry which is preliminary data.</text>
</comment>
<protein>
    <submittedName>
        <fullName evidence="2">3'-5' exonuclease</fullName>
    </submittedName>
</protein>
<dbReference type="InterPro" id="IPR012337">
    <property type="entry name" value="RNaseH-like_sf"/>
</dbReference>
<dbReference type="CDD" id="cd06127">
    <property type="entry name" value="DEDDh"/>
    <property type="match status" value="1"/>
</dbReference>
<keyword evidence="2" id="KW-0378">Hydrolase</keyword>
<evidence type="ECO:0000313" key="3">
    <source>
        <dbReference type="Proteomes" id="UP001236663"/>
    </source>
</evidence>
<proteinExistence type="predicted"/>
<dbReference type="EMBL" id="JAUFQS010000006">
    <property type="protein sequence ID" value="MDN3687643.1"/>
    <property type="molecule type" value="Genomic_DNA"/>
</dbReference>
<dbReference type="Gene3D" id="3.30.420.10">
    <property type="entry name" value="Ribonuclease H-like superfamily/Ribonuclease H"/>
    <property type="match status" value="1"/>
</dbReference>
<dbReference type="PANTHER" id="PTHR30231:SF41">
    <property type="entry name" value="DNA POLYMERASE III SUBUNIT EPSILON"/>
    <property type="match status" value="1"/>
</dbReference>
<sequence>MDWKKFFGFASLPKPDFIRAYEKSMERKFPKGKPLSEVEFLVLDTETTGLTIKKDHVLSYGSVLVIDNRIKISNSREFYLKPKKRNREAIKVHGLVQERPYVSRERLIRTFLEDARQKVLVGHHLGFDLAMLERVGKSMGLRKIKNPGLDTYDLAVRLDRGRYYDPHTVPAKEYSLDRLCERYAIALDDRHTAAGDALLTAQLLVKLLKVAEAKGIKTYGDLLG</sequence>
<gene>
    <name evidence="2" type="ORF">QWZ15_07380</name>
</gene>
<dbReference type="SMART" id="SM00479">
    <property type="entry name" value="EXOIII"/>
    <property type="match status" value="1"/>
</dbReference>
<dbReference type="Pfam" id="PF00929">
    <property type="entry name" value="RNase_T"/>
    <property type="match status" value="1"/>
</dbReference>
<dbReference type="SUPFAM" id="SSF53098">
    <property type="entry name" value="Ribonuclease H-like"/>
    <property type="match status" value="1"/>
</dbReference>
<accession>A0ABT8C7Q2</accession>
<name>A0ABT8C7Q2_9BACT</name>
<evidence type="ECO:0000313" key="2">
    <source>
        <dbReference type="EMBL" id="MDN3687643.1"/>
    </source>
</evidence>